<accession>A0A9E7EU85</accession>
<dbReference type="AlphaFoldDB" id="A0A9E7EU85"/>
<keyword evidence="2" id="KW-1185">Reference proteome</keyword>
<name>A0A9E7EU85_9LILI</name>
<organism evidence="1 2">
    <name type="scientific">Musa troglodytarum</name>
    <name type="common">fe'i banana</name>
    <dbReference type="NCBI Taxonomy" id="320322"/>
    <lineage>
        <taxon>Eukaryota</taxon>
        <taxon>Viridiplantae</taxon>
        <taxon>Streptophyta</taxon>
        <taxon>Embryophyta</taxon>
        <taxon>Tracheophyta</taxon>
        <taxon>Spermatophyta</taxon>
        <taxon>Magnoliopsida</taxon>
        <taxon>Liliopsida</taxon>
        <taxon>Zingiberales</taxon>
        <taxon>Musaceae</taxon>
        <taxon>Musa</taxon>
    </lineage>
</organism>
<evidence type="ECO:0000313" key="1">
    <source>
        <dbReference type="EMBL" id="URD83513.1"/>
    </source>
</evidence>
<evidence type="ECO:0000313" key="2">
    <source>
        <dbReference type="Proteomes" id="UP001055439"/>
    </source>
</evidence>
<protein>
    <submittedName>
        <fullName evidence="1">Uncharacterized protein</fullName>
    </submittedName>
</protein>
<reference evidence="1" key="1">
    <citation type="submission" date="2022-05" db="EMBL/GenBank/DDBJ databases">
        <title>The Musa troglodytarum L. genome provides insights into the mechanism of non-climacteric behaviour and enrichment of carotenoids.</title>
        <authorList>
            <person name="Wang J."/>
        </authorList>
    </citation>
    <scope>NUCLEOTIDE SEQUENCE</scope>
    <source>
        <tissue evidence="1">Leaf</tissue>
    </source>
</reference>
<proteinExistence type="predicted"/>
<dbReference type="EMBL" id="CP097503">
    <property type="protein sequence ID" value="URD83513.1"/>
    <property type="molecule type" value="Genomic_DNA"/>
</dbReference>
<sequence length="47" mass="4966">MVLRGRADGAGEASMALDMDGNIGKVEGVGALCCEDWHLLAHIHMVD</sequence>
<dbReference type="Proteomes" id="UP001055439">
    <property type="component" value="Chromosome 10"/>
</dbReference>
<gene>
    <name evidence="1" type="ORF">MUK42_03000</name>
</gene>